<proteinExistence type="predicted"/>
<evidence type="ECO:0000313" key="5">
    <source>
        <dbReference type="Proteomes" id="UP000648257"/>
    </source>
</evidence>
<keyword evidence="5" id="KW-1185">Reference proteome</keyword>
<dbReference type="Pfam" id="PF02230">
    <property type="entry name" value="Abhydrolase_2"/>
    <property type="match status" value="1"/>
</dbReference>
<dbReference type="SUPFAM" id="SSF53474">
    <property type="entry name" value="alpha/beta-Hydrolases"/>
    <property type="match status" value="1"/>
</dbReference>
<evidence type="ECO:0000259" key="3">
    <source>
        <dbReference type="Pfam" id="PF02230"/>
    </source>
</evidence>
<accession>A0ABR6X0N7</accession>
<dbReference type="InterPro" id="IPR003140">
    <property type="entry name" value="PLipase/COase/thioEstase"/>
</dbReference>
<evidence type="ECO:0000256" key="2">
    <source>
        <dbReference type="SAM" id="SignalP"/>
    </source>
</evidence>
<dbReference type="RefSeq" id="WP_186921602.1">
    <property type="nucleotide sequence ID" value="NZ_JACOFW010000003.1"/>
</dbReference>
<evidence type="ECO:0000256" key="1">
    <source>
        <dbReference type="ARBA" id="ARBA00022729"/>
    </source>
</evidence>
<dbReference type="PROSITE" id="PS51257">
    <property type="entry name" value="PROKAR_LIPOPROTEIN"/>
    <property type="match status" value="1"/>
</dbReference>
<feature type="signal peptide" evidence="2">
    <location>
        <begin position="1"/>
        <end position="19"/>
    </location>
</feature>
<feature type="domain" description="Phospholipase/carboxylesterase/thioesterase" evidence="3">
    <location>
        <begin position="146"/>
        <end position="254"/>
    </location>
</feature>
<evidence type="ECO:0000313" key="4">
    <source>
        <dbReference type="EMBL" id="MBC3806508.1"/>
    </source>
</evidence>
<comment type="caution">
    <text evidence="4">The sequence shown here is derived from an EMBL/GenBank/DDBJ whole genome shotgun (WGS) entry which is preliminary data.</text>
</comment>
<keyword evidence="4" id="KW-0378">Hydrolase</keyword>
<protein>
    <submittedName>
        <fullName evidence="4">Dienelactone hydrolase family protein</fullName>
    </submittedName>
</protein>
<dbReference type="EMBL" id="JACOFW010000003">
    <property type="protein sequence ID" value="MBC3806508.1"/>
    <property type="molecule type" value="Genomic_DNA"/>
</dbReference>
<dbReference type="Proteomes" id="UP000648257">
    <property type="component" value="Unassembled WGS sequence"/>
</dbReference>
<reference evidence="4 5" key="1">
    <citation type="submission" date="2020-08" db="EMBL/GenBank/DDBJ databases">
        <title>Novel species isolated from subtropical streams in China.</title>
        <authorList>
            <person name="Lu H."/>
        </authorList>
    </citation>
    <scope>NUCLEOTIDE SEQUENCE [LARGE SCALE GENOMIC DNA]</scope>
    <source>
        <strain evidence="4 5">KACC 16656</strain>
    </source>
</reference>
<sequence length="274" mass="30074">MKKTKILIFLLCAALTSCASISPKQELIDNPTPLSREIFNTVSAEQFESANFVSSRGAQLPYRLLRPSKLIPGKIYPLVVQLHGSGEIGTDNVSQLDRLAKSWAMPDVRDRYQAFILIPQFSIRSANYGPASPGQHAVPSAMLNDTVELIKQFSAANPVDKSRIYASGFSMGGSATWLLPSIAPGMFAGIVPMCGIAPPNSLANSFTNLPIIVIHGDADLENPITADRRFVQAIASQAGQQVTLREYKGLKHQPPSDVYPGYWWRDWLFSQQLK</sequence>
<dbReference type="InterPro" id="IPR029058">
    <property type="entry name" value="AB_hydrolase_fold"/>
</dbReference>
<name>A0ABR6X0N7_9BURK</name>
<organism evidence="4 5">
    <name type="scientific">Undibacterium seohonense</name>
    <dbReference type="NCBI Taxonomy" id="1344950"/>
    <lineage>
        <taxon>Bacteria</taxon>
        <taxon>Pseudomonadati</taxon>
        <taxon>Pseudomonadota</taxon>
        <taxon>Betaproteobacteria</taxon>
        <taxon>Burkholderiales</taxon>
        <taxon>Oxalobacteraceae</taxon>
        <taxon>Undibacterium</taxon>
    </lineage>
</organism>
<dbReference type="Gene3D" id="3.40.50.1820">
    <property type="entry name" value="alpha/beta hydrolase"/>
    <property type="match status" value="1"/>
</dbReference>
<dbReference type="PANTHER" id="PTHR43037">
    <property type="entry name" value="UNNAMED PRODUCT-RELATED"/>
    <property type="match status" value="1"/>
</dbReference>
<feature type="chain" id="PRO_5045989477" evidence="2">
    <location>
        <begin position="20"/>
        <end position="274"/>
    </location>
</feature>
<dbReference type="GO" id="GO:0016787">
    <property type="term" value="F:hydrolase activity"/>
    <property type="evidence" value="ECO:0007669"/>
    <property type="project" value="UniProtKB-KW"/>
</dbReference>
<gene>
    <name evidence="4" type="ORF">H8K52_03980</name>
</gene>
<dbReference type="InterPro" id="IPR050955">
    <property type="entry name" value="Plant_Biomass_Hydrol_Est"/>
</dbReference>
<dbReference type="PANTHER" id="PTHR43037:SF1">
    <property type="entry name" value="BLL1128 PROTEIN"/>
    <property type="match status" value="1"/>
</dbReference>
<keyword evidence="1 2" id="KW-0732">Signal</keyword>